<reference evidence="4" key="1">
    <citation type="submission" date="2018-06" db="EMBL/GenBank/DDBJ databases">
        <authorList>
            <person name="Zhirakovskaya E."/>
        </authorList>
    </citation>
    <scope>NUCLEOTIDE SEQUENCE</scope>
</reference>
<dbReference type="PROSITE" id="PS50110">
    <property type="entry name" value="RESPONSE_REGULATORY"/>
    <property type="match status" value="1"/>
</dbReference>
<dbReference type="SUPFAM" id="SSF52172">
    <property type="entry name" value="CheY-like"/>
    <property type="match status" value="1"/>
</dbReference>
<evidence type="ECO:0000313" key="4">
    <source>
        <dbReference type="EMBL" id="VAV96681.1"/>
    </source>
</evidence>
<dbReference type="InterPro" id="IPR036457">
    <property type="entry name" value="PPM-type-like_dom_sf"/>
</dbReference>
<dbReference type="GO" id="GO:0016791">
    <property type="term" value="F:phosphatase activity"/>
    <property type="evidence" value="ECO:0007669"/>
    <property type="project" value="TreeGrafter"/>
</dbReference>
<dbReference type="GO" id="GO:0000160">
    <property type="term" value="P:phosphorelay signal transduction system"/>
    <property type="evidence" value="ECO:0007669"/>
    <property type="project" value="InterPro"/>
</dbReference>
<dbReference type="CDD" id="cd17574">
    <property type="entry name" value="REC_OmpR"/>
    <property type="match status" value="1"/>
</dbReference>
<dbReference type="InterPro" id="IPR052016">
    <property type="entry name" value="Bact_Sigma-Reg"/>
</dbReference>
<dbReference type="Gene3D" id="3.40.50.2300">
    <property type="match status" value="1"/>
</dbReference>
<dbReference type="AlphaFoldDB" id="A0A3B0S090"/>
<name>A0A3B0S090_9ZZZZ</name>
<dbReference type="SMART" id="SM00448">
    <property type="entry name" value="REC"/>
    <property type="match status" value="1"/>
</dbReference>
<dbReference type="Pfam" id="PF07228">
    <property type="entry name" value="SpoIIE"/>
    <property type="match status" value="1"/>
</dbReference>
<feature type="coiled-coil region" evidence="2">
    <location>
        <begin position="143"/>
        <end position="177"/>
    </location>
</feature>
<feature type="domain" description="Response regulatory" evidence="3">
    <location>
        <begin position="21"/>
        <end position="137"/>
    </location>
</feature>
<dbReference type="SUPFAM" id="SSF81606">
    <property type="entry name" value="PP2C-like"/>
    <property type="match status" value="1"/>
</dbReference>
<protein>
    <submittedName>
        <fullName evidence="4">Serine phosphatase RsbU, regulator of sigma subunit</fullName>
    </submittedName>
</protein>
<proteinExistence type="predicted"/>
<accession>A0A3B0S090</accession>
<evidence type="ECO:0000259" key="3">
    <source>
        <dbReference type="PROSITE" id="PS50110"/>
    </source>
</evidence>
<evidence type="ECO:0000256" key="1">
    <source>
        <dbReference type="ARBA" id="ARBA00022801"/>
    </source>
</evidence>
<dbReference type="PANTHER" id="PTHR43156:SF2">
    <property type="entry name" value="STAGE II SPORULATION PROTEIN E"/>
    <property type="match status" value="1"/>
</dbReference>
<dbReference type="InterPro" id="IPR001932">
    <property type="entry name" value="PPM-type_phosphatase-like_dom"/>
</dbReference>
<gene>
    <name evidence="4" type="ORF">MNBD_ALPHA07-2198</name>
</gene>
<dbReference type="InterPro" id="IPR001789">
    <property type="entry name" value="Sig_transdc_resp-reg_receiver"/>
</dbReference>
<evidence type="ECO:0000256" key="2">
    <source>
        <dbReference type="SAM" id="Coils"/>
    </source>
</evidence>
<dbReference type="PANTHER" id="PTHR43156">
    <property type="entry name" value="STAGE II SPORULATION PROTEIN E-RELATED"/>
    <property type="match status" value="1"/>
</dbReference>
<organism evidence="4">
    <name type="scientific">hydrothermal vent metagenome</name>
    <dbReference type="NCBI Taxonomy" id="652676"/>
    <lineage>
        <taxon>unclassified sequences</taxon>
        <taxon>metagenomes</taxon>
        <taxon>ecological metagenomes</taxon>
    </lineage>
</organism>
<keyword evidence="1" id="KW-0378">Hydrolase</keyword>
<dbReference type="SMART" id="SM00331">
    <property type="entry name" value="PP2C_SIG"/>
    <property type="match status" value="1"/>
</dbReference>
<dbReference type="Pfam" id="PF00072">
    <property type="entry name" value="Response_reg"/>
    <property type="match status" value="1"/>
</dbReference>
<dbReference type="Gene3D" id="3.60.40.10">
    <property type="entry name" value="PPM-type phosphatase domain"/>
    <property type="match status" value="1"/>
</dbReference>
<dbReference type="InterPro" id="IPR011006">
    <property type="entry name" value="CheY-like_superfamily"/>
</dbReference>
<sequence>MVRVEAQSDCDARPDTGVIQRVLVVDDSRLQRRILTASLKRFGYDIVEASSGAEALEKCRDAPPDLVVSDWMMPGMSGPEFCHEFRKMQRDSYGYFILLTSKSEKGDIAHGLDAGADDFLTKPVNAAELRARISAGERILMMERELTEKNRLINSTLEELQRLYDSLDSDLIEAKKLQQSLVSDRHRDYGNADVSMLLQSSGHVGGDLVGMFPISDTQIGLYGIDVSGHGISSALMTARLAGYLSAAAPDQNVALVRTQDGHFAPRPPSETIATLNRLILDEMETELYFTLLLAIVDLESGKVVMAQAGHPYPALQRADGTVEMVGMGGLPVGLIEGAEYDQFEVMMAPGDRLMIHSDGVVECADIHDNLLDDTGLARILGELRQTHGLACLESLIWKLTDFAGDRDFADDVSAVLLEFKPSPILG</sequence>
<dbReference type="EMBL" id="UOEG01000150">
    <property type="protein sequence ID" value="VAV96681.1"/>
    <property type="molecule type" value="Genomic_DNA"/>
</dbReference>
<keyword evidence="2" id="KW-0175">Coiled coil</keyword>